<dbReference type="STRING" id="1480694.DC28_04055"/>
<dbReference type="eggNOG" id="COG1653">
    <property type="taxonomic scope" value="Bacteria"/>
</dbReference>
<feature type="compositionally biased region" description="Low complexity" evidence="3">
    <location>
        <begin position="88"/>
        <end position="98"/>
    </location>
</feature>
<evidence type="ECO:0000313" key="4">
    <source>
        <dbReference type="EMBL" id="KGE73440.1"/>
    </source>
</evidence>
<dbReference type="AlphaFoldDB" id="A0A098QZY9"/>
<dbReference type="InterPro" id="IPR050490">
    <property type="entry name" value="Bact_solute-bd_prot1"/>
</dbReference>
<protein>
    <recommendedName>
        <fullName evidence="6">ABC transporter substrate-binding protein</fullName>
    </recommendedName>
</protein>
<proteinExistence type="inferred from homology"/>
<gene>
    <name evidence="4" type="ORF">DC28_04055</name>
</gene>
<organism evidence="4 5">
    <name type="scientific">Spirochaeta lutea</name>
    <dbReference type="NCBI Taxonomy" id="1480694"/>
    <lineage>
        <taxon>Bacteria</taxon>
        <taxon>Pseudomonadati</taxon>
        <taxon>Spirochaetota</taxon>
        <taxon>Spirochaetia</taxon>
        <taxon>Spirochaetales</taxon>
        <taxon>Spirochaetaceae</taxon>
        <taxon>Spirochaeta</taxon>
    </lineage>
</organism>
<keyword evidence="5" id="KW-1185">Reference proteome</keyword>
<dbReference type="GO" id="GO:0042597">
    <property type="term" value="C:periplasmic space"/>
    <property type="evidence" value="ECO:0007669"/>
    <property type="project" value="UniProtKB-SubCell"/>
</dbReference>
<dbReference type="PROSITE" id="PS51257">
    <property type="entry name" value="PROKAR_LIPOPROTEIN"/>
    <property type="match status" value="1"/>
</dbReference>
<evidence type="ECO:0000256" key="1">
    <source>
        <dbReference type="ARBA" id="ARBA00004418"/>
    </source>
</evidence>
<comment type="similarity">
    <text evidence="2">Belongs to the bacterial solute-binding protein 1 family.</text>
</comment>
<dbReference type="Pfam" id="PF01547">
    <property type="entry name" value="SBP_bac_1"/>
    <property type="match status" value="1"/>
</dbReference>
<name>A0A098QZY9_9SPIO</name>
<reference evidence="4 5" key="1">
    <citation type="submission" date="2014-05" db="EMBL/GenBank/DDBJ databases">
        <title>De novo Genome Sequence of Spirocheata sp.</title>
        <authorList>
            <person name="Shivani Y."/>
            <person name="Subhash Y."/>
            <person name="Tushar L."/>
            <person name="Sasikala C."/>
            <person name="Ramana C.V."/>
        </authorList>
    </citation>
    <scope>NUCLEOTIDE SEQUENCE [LARGE SCALE GENOMIC DNA]</scope>
    <source>
        <strain evidence="4 5">JC230</strain>
    </source>
</reference>
<dbReference type="RefSeq" id="WP_037546157.1">
    <property type="nucleotide sequence ID" value="NZ_JNUP01000029.1"/>
</dbReference>
<comment type="subcellular location">
    <subcellularLocation>
        <location evidence="1">Periplasm</location>
    </subcellularLocation>
</comment>
<dbReference type="Gene3D" id="3.40.190.10">
    <property type="entry name" value="Periplasmic binding protein-like II"/>
    <property type="match status" value="1"/>
</dbReference>
<evidence type="ECO:0000256" key="2">
    <source>
        <dbReference type="ARBA" id="ARBA00008520"/>
    </source>
</evidence>
<feature type="region of interest" description="Disordered" evidence="3">
    <location>
        <begin position="88"/>
        <end position="107"/>
    </location>
</feature>
<dbReference type="SUPFAM" id="SSF53850">
    <property type="entry name" value="Periplasmic binding protein-like II"/>
    <property type="match status" value="1"/>
</dbReference>
<dbReference type="InterPro" id="IPR006059">
    <property type="entry name" value="SBP"/>
</dbReference>
<evidence type="ECO:0008006" key="6">
    <source>
        <dbReference type="Google" id="ProtNLM"/>
    </source>
</evidence>
<dbReference type="PANTHER" id="PTHR43649:SF12">
    <property type="entry name" value="DIACETYLCHITOBIOSE BINDING PROTEIN DASA"/>
    <property type="match status" value="1"/>
</dbReference>
<evidence type="ECO:0000256" key="3">
    <source>
        <dbReference type="SAM" id="MobiDB-lite"/>
    </source>
</evidence>
<feature type="compositionally biased region" description="Polar residues" evidence="3">
    <location>
        <begin position="457"/>
        <end position="467"/>
    </location>
</feature>
<evidence type="ECO:0000313" key="5">
    <source>
        <dbReference type="Proteomes" id="UP000029692"/>
    </source>
</evidence>
<comment type="caution">
    <text evidence="4">The sequence shown here is derived from an EMBL/GenBank/DDBJ whole genome shotgun (WGS) entry which is preliminary data.</text>
</comment>
<sequence length="467" mass="49561">MNTRGGLAAFAWILGLISLLTGCSPSVRPLEHEGTVVIEDAPLLSEFRSFLEEHGFTAAESAPGAGAADLVLWTGAIRDYSLLHGDAPPGSGSAGSDSTITASGNPGLTDLGGLKQRYILGNLREEYPAPTGSGDQTPDIPALTARRNRLYSLDHPGAADNFLIPLGAYSWGVMYNRAAFSALNLEVPRSLEEFESLLLDLARRRPMAGSGNSDLSALEYPVALGSQFGWPAMAWFSYLDMRLNGPEAHEKLIFGQRRLTEAGAVRAWETLLDWSRAGVFDPRAQEKTWSQALADLEAGRGLVMLAGGFAWDRARRDLLGWFPLPYPAEVQNAAPEPRAELGQILSLAIPVGATNPEAAFLAASAYAEAGSPGLAGSTYRASPTAPGDTNPAAALSAATLTPGTLVLPSPDRWVGNAFIQQGFPVIRRAMEQPQDISAEALAAELDRLLPPAPAETQPEQGAVQSHE</sequence>
<dbReference type="Proteomes" id="UP000029692">
    <property type="component" value="Unassembled WGS sequence"/>
</dbReference>
<feature type="region of interest" description="Disordered" evidence="3">
    <location>
        <begin position="447"/>
        <end position="467"/>
    </location>
</feature>
<dbReference type="EMBL" id="JNUP01000029">
    <property type="protein sequence ID" value="KGE73440.1"/>
    <property type="molecule type" value="Genomic_DNA"/>
</dbReference>
<accession>A0A098QZY9</accession>
<dbReference type="PANTHER" id="PTHR43649">
    <property type="entry name" value="ARABINOSE-BINDING PROTEIN-RELATED"/>
    <property type="match status" value="1"/>
</dbReference>